<feature type="compositionally biased region" description="Basic residues" evidence="1">
    <location>
        <begin position="38"/>
        <end position="50"/>
    </location>
</feature>
<name>A0A7S5DQB8_RHIRH</name>
<dbReference type="InterPro" id="IPR040677">
    <property type="entry name" value="LPD7"/>
</dbReference>
<feature type="domain" description="MobA/VirD2-like nuclease" evidence="2">
    <location>
        <begin position="340"/>
        <end position="441"/>
    </location>
</feature>
<sequence length="1317" mass="144758">MFDVDAFLELLDDIERRKSQRVSASVLPQPGVDMPAARKVRQKPGPKPKRYGAVGTPYTGSKPRTGAAPMDMRLEEERRKRRRGGAGGSSSPTLSLSQPDKAKLKSEPNTGTGTAAAKVESRIRVAGPQERLAIAAGSQPAVVKLVSYAAGSSRVAKLLTYQSRDGELAVERETGAQMVGGQWIQALADDWAEEDGRQPSKDVLRLSLSVGSDSDETIGAALKAALPGHRIAWASRPTEAGEGRIVDVVMSAAARAHANQRKVQRIYDNRKSLAGLEARLEDAFGAGTGIEVHGFAHGVEGVGRYLAQIRKGTRHAVRSARMDKSGSFVGDVVIDAGATSLAEAKDWKRDLRSQERRDVAHIIFSAKPGTAKEQFVDAARATLAREFAGHRYAFVLHEDRRHLHVHVAVKMLSETGQRLHPRIQDFKRWRQILAEEARERNIPMDAVSRFERANPPGYKLKDIRRVERGIATDNARRRVEAVKNGAVHIPAREEGKRRAAASAHGWGHVAGIAAQAAPEIAPEAGVLRLYRAERPGSRSSAPIFTRDRAQAAELAHRYGGALSFIDVRPSEMDQIRPARSQSGMGDGGERFVVARELADAMRLVPPAEAATATIMRFRQRSEIAARAIEQIADEYQSPGYQAGRATKEPDDMANLDIMKTSFAEMDEQMQVIRKNLPADRQAQIDELHGELKRTQQDMLKVQETIEKKRGTVEGESFVQPIKHAFSQFVAEERGEVIRYVNRKENGRVGAVAFTDHGDKVEIARWKDRETVLAAMQVASQKWDALTINGTDSYKAIAVELAAEHGFKVTNPELQDKLVAASERVARNRAGRAAIAPGIFPKDTKPETQIEAIPVPAPELSTPEKSSEPVIDGDKVRPADRDRGAMLAAMREAAKKWDTITVNGSERDKVLAVELAAEHGFKISNPELQDKLIAAQEKVEQRRQKEQAREQKLTGFVDGSEVSQASAKTEAEKLAAEQSMREAGVNLPAPVIDMGDKIKPGENDRESMLVAMREAARKWDSITVNGSAKDKALAVELAAEHGFKVSNPELQDKLAAAKEKVDQRRQREQAREEKQTGFVDGSQALLETELNRPAGEGREAVSAGTTLRQGRLVAHGAAPYEHNPENDASYYVTLARANGDQQTIWGVGLEREMRAHRPEIGEHITISYAGSEPVVVDGELRNRHNWQIGRSAPSDKVTDNTIGRSNAEIAIALETVRERTDAEAQREVRQAERSAATNERPIDGGGEDHAYRTQAEANAAGRAERAVDQNPSKPIPADVNQSPEIERQRQIQQELLAEKQVNRQAEAQKHSQKPRQRR</sequence>
<feature type="compositionally biased region" description="Basic and acidic residues" evidence="1">
    <location>
        <begin position="1239"/>
        <end position="1250"/>
    </location>
</feature>
<geneLocation type="plasmid" evidence="4">
    <name>pC5.7c</name>
</geneLocation>
<reference evidence="5" key="1">
    <citation type="submission" date="2018-12" db="EMBL/GenBank/DDBJ databases">
        <title>Three Rhizobium rhizogenes strains isolated from the same crown gall tumor carry diverse plasmids.</title>
        <authorList>
            <person name="Pulawska J."/>
            <person name="Kuzmanovic N."/>
        </authorList>
    </citation>
    <scope>NUCLEOTIDE SEQUENCE</scope>
    <source>
        <strain evidence="4">C5.7</strain>
        <strain evidence="5">Colt5.8</strain>
        <plasmid evidence="4">pC5.7c</plasmid>
        <plasmid evidence="5">pColt5.8b</plasmid>
    </source>
</reference>
<feature type="compositionally biased region" description="Basic and acidic residues" evidence="1">
    <location>
        <begin position="1295"/>
        <end position="1308"/>
    </location>
</feature>
<evidence type="ECO:0000259" key="3">
    <source>
        <dbReference type="Pfam" id="PF18821"/>
    </source>
</evidence>
<evidence type="ECO:0000259" key="2">
    <source>
        <dbReference type="Pfam" id="PF03432"/>
    </source>
</evidence>
<accession>A0A7S5DQB8</accession>
<feature type="region of interest" description="Disordered" evidence="1">
    <location>
        <begin position="1055"/>
        <end position="1076"/>
    </location>
</feature>
<feature type="region of interest" description="Disordered" evidence="1">
    <location>
        <begin position="15"/>
        <end position="117"/>
    </location>
</feature>
<evidence type="ECO:0000313" key="5">
    <source>
        <dbReference type="EMBL" id="QCL09759.1"/>
    </source>
</evidence>
<evidence type="ECO:0000256" key="1">
    <source>
        <dbReference type="SAM" id="MobiDB-lite"/>
    </source>
</evidence>
<protein>
    <submittedName>
        <fullName evidence="4">Conjugal transfer protein TraA</fullName>
    </submittedName>
    <submittedName>
        <fullName evidence="5">Relaxase/Mobilization nuclease domain protein</fullName>
    </submittedName>
</protein>
<feature type="domain" description="Large polyvalent protein-associated" evidence="3">
    <location>
        <begin position="990"/>
        <end position="1055"/>
    </location>
</feature>
<proteinExistence type="predicted"/>
<feature type="compositionally biased region" description="Basic and acidic residues" evidence="1">
    <location>
        <begin position="1055"/>
        <end position="1074"/>
    </location>
</feature>
<dbReference type="RefSeq" id="WP_200994592.1">
    <property type="nucleotide sequence ID" value="NZ_MK318969.1"/>
</dbReference>
<dbReference type="EMBL" id="MK318972">
    <property type="protein sequence ID" value="QCL09759.1"/>
    <property type="molecule type" value="Genomic_DNA"/>
</dbReference>
<feature type="domain" description="Large polyvalent protein-associated" evidence="3">
    <location>
        <begin position="869"/>
        <end position="930"/>
    </location>
</feature>
<dbReference type="Pfam" id="PF03432">
    <property type="entry name" value="Relaxase"/>
    <property type="match status" value="1"/>
</dbReference>
<evidence type="ECO:0000313" key="4">
    <source>
        <dbReference type="EMBL" id="QCL09338.1"/>
    </source>
</evidence>
<feature type="domain" description="Large polyvalent protein-associated" evidence="3">
    <location>
        <begin position="740"/>
        <end position="817"/>
    </location>
</feature>
<dbReference type="EMBL" id="MK318969">
    <property type="protein sequence ID" value="QCL09338.1"/>
    <property type="molecule type" value="Genomic_DNA"/>
</dbReference>
<feature type="region of interest" description="Disordered" evidence="1">
    <location>
        <begin position="857"/>
        <end position="877"/>
    </location>
</feature>
<feature type="compositionally biased region" description="Basic and acidic residues" evidence="1">
    <location>
        <begin position="1217"/>
        <end position="1231"/>
    </location>
</feature>
<dbReference type="InterPro" id="IPR005094">
    <property type="entry name" value="Endonuclease_MobA/VirD2"/>
</dbReference>
<geneLocation type="plasmid" evidence="5">
    <name>pColt5.8b</name>
</geneLocation>
<keyword evidence="5" id="KW-0614">Plasmid</keyword>
<organism evidence="5">
    <name type="scientific">Rhizobium rhizogenes</name>
    <name type="common">Agrobacterium rhizogenes</name>
    <dbReference type="NCBI Taxonomy" id="359"/>
    <lineage>
        <taxon>Bacteria</taxon>
        <taxon>Pseudomonadati</taxon>
        <taxon>Pseudomonadota</taxon>
        <taxon>Alphaproteobacteria</taxon>
        <taxon>Hyphomicrobiales</taxon>
        <taxon>Rhizobiaceae</taxon>
        <taxon>Rhizobium/Agrobacterium group</taxon>
        <taxon>Rhizobium</taxon>
    </lineage>
</organism>
<gene>
    <name evidence="5" type="primary">traA</name>
    <name evidence="4" type="ORF">pC5.7c_471</name>
    <name evidence="5" type="ORF">pC5.8b_269</name>
</gene>
<dbReference type="Pfam" id="PF18821">
    <property type="entry name" value="LPD7"/>
    <property type="match status" value="3"/>
</dbReference>
<feature type="region of interest" description="Disordered" evidence="1">
    <location>
        <begin position="1217"/>
        <end position="1317"/>
    </location>
</feature>